<dbReference type="Pfam" id="PF13589">
    <property type="entry name" value="HATPase_c_3"/>
    <property type="match status" value="1"/>
</dbReference>
<dbReference type="Gene3D" id="3.30.565.10">
    <property type="entry name" value="Histidine kinase-like ATPase, C-terminal domain"/>
    <property type="match status" value="1"/>
</dbReference>
<sequence length="655" mass="74045">MLLAGKLMVKSVTYEEDFLVREIGSIATKADVAITELIANAHDAGATRVKIIIPTEINQNLVVEDNGVGMTNEQFEARWMRLRYDRHRHQGRFVDVPSGAKLAKRRHAFGRNGVGRHAGLCFNDGYEVETWRDGTSNIYELRIASGSQPIQVVNESYSDKEGHGTKIKVLVEKNLPDVEDIRNIISARFLFNPEFVVEINGKQVQLAEHPGYVKETTITPMPNISIKLTLVDSSATSRTAGQHGVSFWLGGRLLGDPSWSISGHQVMDGRKSFAKRYTLIAESEDLFDYVHPDWSGFKPDFSTVELIADQISNFVKATYLEVSRQQIESRKREVINHHKREIKDLPTLARQELYAFIDQILEESPDIKIELLELAFRAALNLEKSRSGVSLLYKLTHISMTDTVALNQFLEEWSVSDAMEILSEIDSRLKVIEAISRLSSDKTVDELHTLHPLIEKARWVFGPEFDTPEYASNKGLVKTMQTVFKRDFEAKQFENPRKRPDIVVGERSTISALGLEGFEGEIKKTQKVLIIELKKGGFEIGRDEMHQAKCYVEDILHAGVGSNKPFIKAYVVGDTINSRTSSYQSVGDNPESLDGEIRAMTYGELIRTAEARLFALRETVENRYEGLEKDDLLCELLNLPDQQSTFNFDQEKETA</sequence>
<protein>
    <recommendedName>
        <fullName evidence="3">ATP-binding protein</fullName>
    </recommendedName>
</protein>
<name>A0A0Q2Y709_VIBFU</name>
<dbReference type="InterPro" id="IPR036890">
    <property type="entry name" value="HATPase_C_sf"/>
</dbReference>
<dbReference type="SUPFAM" id="SSF55874">
    <property type="entry name" value="ATPase domain of HSP90 chaperone/DNA topoisomerase II/histidine kinase"/>
    <property type="match status" value="1"/>
</dbReference>
<evidence type="ECO:0000313" key="1">
    <source>
        <dbReference type="EMBL" id="KQH88036.1"/>
    </source>
</evidence>
<evidence type="ECO:0000313" key="2">
    <source>
        <dbReference type="Proteomes" id="UP000051221"/>
    </source>
</evidence>
<dbReference type="EMBL" id="LKHS01000001">
    <property type="protein sequence ID" value="KQH88036.1"/>
    <property type="molecule type" value="Genomic_DNA"/>
</dbReference>
<accession>A0A0Q2Y709</accession>
<gene>
    <name evidence="1" type="ORF">AMR76_01745</name>
</gene>
<comment type="caution">
    <text evidence="1">The sequence shown here is derived from an EMBL/GenBank/DDBJ whole genome shotgun (WGS) entry which is preliminary data.</text>
</comment>
<organism evidence="1 2">
    <name type="scientific">Vibrio furnissii</name>
    <dbReference type="NCBI Taxonomy" id="29494"/>
    <lineage>
        <taxon>Bacteria</taxon>
        <taxon>Pseudomonadati</taxon>
        <taxon>Pseudomonadota</taxon>
        <taxon>Gammaproteobacteria</taxon>
        <taxon>Vibrionales</taxon>
        <taxon>Vibrionaceae</taxon>
        <taxon>Vibrio</taxon>
    </lineage>
</organism>
<proteinExistence type="predicted"/>
<reference evidence="1 2" key="1">
    <citation type="submission" date="2015-08" db="EMBL/GenBank/DDBJ databases">
        <title>Antibacterial properties of a collection of Vibrionaceae strains.</title>
        <authorList>
            <person name="Giubergia S."/>
        </authorList>
    </citation>
    <scope>NUCLEOTIDE SEQUENCE [LARGE SCALE GENOMIC DNA]</scope>
    <source>
        <strain evidence="1 2">S0821</strain>
    </source>
</reference>
<dbReference type="InParanoid" id="A0A0Q2Y709"/>
<keyword evidence="2" id="KW-1185">Reference proteome</keyword>
<dbReference type="Proteomes" id="UP000051221">
    <property type="component" value="Unassembled WGS sequence"/>
</dbReference>
<evidence type="ECO:0008006" key="3">
    <source>
        <dbReference type="Google" id="ProtNLM"/>
    </source>
</evidence>
<dbReference type="AlphaFoldDB" id="A0A0Q2Y709"/>